<protein>
    <recommendedName>
        <fullName evidence="4">Secreted protein</fullName>
    </recommendedName>
</protein>
<evidence type="ECO:0000256" key="1">
    <source>
        <dbReference type="SAM" id="SignalP"/>
    </source>
</evidence>
<dbReference type="Proteomes" id="UP000811609">
    <property type="component" value="Chromosome 16"/>
</dbReference>
<evidence type="ECO:0000313" key="3">
    <source>
        <dbReference type="Proteomes" id="UP000811609"/>
    </source>
</evidence>
<organism evidence="2 3">
    <name type="scientific">Carya illinoinensis</name>
    <name type="common">Pecan</name>
    <dbReference type="NCBI Taxonomy" id="32201"/>
    <lineage>
        <taxon>Eukaryota</taxon>
        <taxon>Viridiplantae</taxon>
        <taxon>Streptophyta</taxon>
        <taxon>Embryophyta</taxon>
        <taxon>Tracheophyta</taxon>
        <taxon>Spermatophyta</taxon>
        <taxon>Magnoliopsida</taxon>
        <taxon>eudicotyledons</taxon>
        <taxon>Gunneridae</taxon>
        <taxon>Pentapetalae</taxon>
        <taxon>rosids</taxon>
        <taxon>fabids</taxon>
        <taxon>Fagales</taxon>
        <taxon>Juglandaceae</taxon>
        <taxon>Carya</taxon>
    </lineage>
</organism>
<feature type="signal peptide" evidence="1">
    <location>
        <begin position="1"/>
        <end position="16"/>
    </location>
</feature>
<keyword evidence="1" id="KW-0732">Signal</keyword>
<dbReference type="AlphaFoldDB" id="A0A8T1N6M3"/>
<dbReference type="EMBL" id="CM031824">
    <property type="protein sequence ID" value="KAG6625108.1"/>
    <property type="molecule type" value="Genomic_DNA"/>
</dbReference>
<reference evidence="2" key="1">
    <citation type="submission" date="2020-12" db="EMBL/GenBank/DDBJ databases">
        <title>WGS assembly of Carya illinoinensis cv. Pawnee.</title>
        <authorList>
            <person name="Platts A."/>
            <person name="Shu S."/>
            <person name="Wright S."/>
            <person name="Barry K."/>
            <person name="Edger P."/>
            <person name="Pires J.C."/>
            <person name="Schmutz J."/>
        </authorList>
    </citation>
    <scope>NUCLEOTIDE SEQUENCE</scope>
    <source>
        <tissue evidence="2">Leaf</tissue>
    </source>
</reference>
<proteinExistence type="predicted"/>
<keyword evidence="3" id="KW-1185">Reference proteome</keyword>
<evidence type="ECO:0000313" key="2">
    <source>
        <dbReference type="EMBL" id="KAG6625108.1"/>
    </source>
</evidence>
<feature type="chain" id="PRO_5035878884" description="Secreted protein" evidence="1">
    <location>
        <begin position="17"/>
        <end position="78"/>
    </location>
</feature>
<sequence>MSLPWCLMTAFEGLSGWWTLTGVSESMLLANASLLSLLRSVPAGSSCLLLSRTSFFDDDEEPRAIPHEPAGFLALHSQ</sequence>
<accession>A0A8T1N6M3</accession>
<evidence type="ECO:0008006" key="4">
    <source>
        <dbReference type="Google" id="ProtNLM"/>
    </source>
</evidence>
<name>A0A8T1N6M3_CARIL</name>
<comment type="caution">
    <text evidence="2">The sequence shown here is derived from an EMBL/GenBank/DDBJ whole genome shotgun (WGS) entry which is preliminary data.</text>
</comment>
<gene>
    <name evidence="2" type="ORF">CIPAW_16G073300</name>
</gene>